<name>A0ABP3AGH9_MYCUL</name>
<dbReference type="GO" id="GO:0016301">
    <property type="term" value="F:kinase activity"/>
    <property type="evidence" value="ECO:0007669"/>
    <property type="project" value="UniProtKB-KW"/>
</dbReference>
<sequence>MGQDTSGQTPTLRELGEFAVIDRLVQGATSPLSLSWGQAMMLRWWPPPTAVR</sequence>
<reference evidence="1 2" key="1">
    <citation type="submission" date="2014-01" db="EMBL/GenBank/DDBJ databases">
        <authorList>
            <person name="Dobos K."/>
            <person name="Lenaerts A."/>
            <person name="Ordway D."/>
            <person name="DeGroote M.A."/>
            <person name="Parker T."/>
            <person name="Sizemore C."/>
            <person name="Tallon L.J."/>
            <person name="Sadzewicz L.K."/>
            <person name="Sengamalay N."/>
            <person name="Fraser C.M."/>
            <person name="Hine E."/>
            <person name="Shefchek K.A."/>
            <person name="Das S.P."/>
            <person name="Tettelin H."/>
        </authorList>
    </citation>
    <scope>NUCLEOTIDE SEQUENCE [LARGE SCALE GENOMIC DNA]</scope>
    <source>
        <strain evidence="1 2">Harvey</strain>
    </source>
</reference>
<evidence type="ECO:0000313" key="2">
    <source>
        <dbReference type="Proteomes" id="UP000020681"/>
    </source>
</evidence>
<keyword evidence="2" id="KW-1185">Reference proteome</keyword>
<dbReference type="EMBL" id="JAOL01000105">
    <property type="protein sequence ID" value="EUA90368.1"/>
    <property type="molecule type" value="Genomic_DNA"/>
</dbReference>
<organism evidence="1 2">
    <name type="scientific">Mycobacterium ulcerans str. Harvey</name>
    <dbReference type="NCBI Taxonomy" id="1299332"/>
    <lineage>
        <taxon>Bacteria</taxon>
        <taxon>Bacillati</taxon>
        <taxon>Actinomycetota</taxon>
        <taxon>Actinomycetes</taxon>
        <taxon>Mycobacteriales</taxon>
        <taxon>Mycobacteriaceae</taxon>
        <taxon>Mycobacterium</taxon>
        <taxon>Mycobacterium ulcerans group</taxon>
    </lineage>
</organism>
<gene>
    <name evidence="1" type="ORF">I551_3116</name>
</gene>
<proteinExistence type="predicted"/>
<evidence type="ECO:0000313" key="1">
    <source>
        <dbReference type="EMBL" id="EUA90368.1"/>
    </source>
</evidence>
<dbReference type="Proteomes" id="UP000020681">
    <property type="component" value="Unassembled WGS sequence"/>
</dbReference>
<comment type="caution">
    <text evidence="1">The sequence shown here is derived from an EMBL/GenBank/DDBJ whole genome shotgun (WGS) entry which is preliminary data.</text>
</comment>
<keyword evidence="1" id="KW-0808">Transferase</keyword>
<keyword evidence="1" id="KW-0418">Kinase</keyword>
<protein>
    <submittedName>
        <fullName evidence="1">Thiamine-monophosphate kinase ThiL domain protein</fullName>
    </submittedName>
</protein>
<accession>A0ABP3AGH9</accession>